<dbReference type="SUPFAM" id="SSF55073">
    <property type="entry name" value="Nucleotide cyclase"/>
    <property type="match status" value="1"/>
</dbReference>
<name>A0ABP4M9U8_9ACTN</name>
<dbReference type="PROSITE" id="PS50887">
    <property type="entry name" value="GGDEF"/>
    <property type="match status" value="1"/>
</dbReference>
<feature type="transmembrane region" description="Helical" evidence="1">
    <location>
        <begin position="159"/>
        <end position="178"/>
    </location>
</feature>
<dbReference type="PANTHER" id="PTHR45138:SF9">
    <property type="entry name" value="DIGUANYLATE CYCLASE DGCM-RELATED"/>
    <property type="match status" value="1"/>
</dbReference>
<keyword evidence="4" id="KW-1185">Reference proteome</keyword>
<dbReference type="Proteomes" id="UP001501470">
    <property type="component" value="Unassembled WGS sequence"/>
</dbReference>
<feature type="transmembrane region" description="Helical" evidence="1">
    <location>
        <begin position="131"/>
        <end position="153"/>
    </location>
</feature>
<evidence type="ECO:0000313" key="4">
    <source>
        <dbReference type="Proteomes" id="UP001501470"/>
    </source>
</evidence>
<keyword evidence="1" id="KW-1133">Transmembrane helix</keyword>
<evidence type="ECO:0000313" key="3">
    <source>
        <dbReference type="EMBL" id="GAA1540580.1"/>
    </source>
</evidence>
<dbReference type="Pfam" id="PF00990">
    <property type="entry name" value="GGDEF"/>
    <property type="match status" value="1"/>
</dbReference>
<feature type="transmembrane region" description="Helical" evidence="1">
    <location>
        <begin position="58"/>
        <end position="76"/>
    </location>
</feature>
<feature type="transmembrane region" description="Helical" evidence="1">
    <location>
        <begin position="106"/>
        <end position="124"/>
    </location>
</feature>
<protein>
    <recommendedName>
        <fullName evidence="2">GGDEF domain-containing protein</fullName>
    </recommendedName>
</protein>
<organism evidence="3 4">
    <name type="scientific">Dactylosporangium maewongense</name>
    <dbReference type="NCBI Taxonomy" id="634393"/>
    <lineage>
        <taxon>Bacteria</taxon>
        <taxon>Bacillati</taxon>
        <taxon>Actinomycetota</taxon>
        <taxon>Actinomycetes</taxon>
        <taxon>Micromonosporales</taxon>
        <taxon>Micromonosporaceae</taxon>
        <taxon>Dactylosporangium</taxon>
    </lineage>
</organism>
<comment type="caution">
    <text evidence="3">The sequence shown here is derived from an EMBL/GenBank/DDBJ whole genome shotgun (WGS) entry which is preliminary data.</text>
</comment>
<evidence type="ECO:0000256" key="1">
    <source>
        <dbReference type="SAM" id="Phobius"/>
    </source>
</evidence>
<gene>
    <name evidence="3" type="ORF">GCM10009827_069890</name>
</gene>
<evidence type="ECO:0000259" key="2">
    <source>
        <dbReference type="PROSITE" id="PS50887"/>
    </source>
</evidence>
<dbReference type="NCBIfam" id="TIGR00254">
    <property type="entry name" value="GGDEF"/>
    <property type="match status" value="1"/>
</dbReference>
<dbReference type="InterPro" id="IPR000160">
    <property type="entry name" value="GGDEF_dom"/>
</dbReference>
<dbReference type="InterPro" id="IPR029787">
    <property type="entry name" value="Nucleotide_cyclase"/>
</dbReference>
<dbReference type="Gene3D" id="3.30.70.270">
    <property type="match status" value="1"/>
</dbReference>
<dbReference type="SMART" id="SM00267">
    <property type="entry name" value="GGDEF"/>
    <property type="match status" value="1"/>
</dbReference>
<dbReference type="InterPro" id="IPR043128">
    <property type="entry name" value="Rev_trsase/Diguanyl_cyclase"/>
</dbReference>
<dbReference type="InterPro" id="IPR050469">
    <property type="entry name" value="Diguanylate_Cyclase"/>
</dbReference>
<feature type="domain" description="GGDEF" evidence="2">
    <location>
        <begin position="218"/>
        <end position="346"/>
    </location>
</feature>
<keyword evidence="1" id="KW-0472">Membrane</keyword>
<dbReference type="CDD" id="cd01949">
    <property type="entry name" value="GGDEF"/>
    <property type="match status" value="1"/>
</dbReference>
<dbReference type="PANTHER" id="PTHR45138">
    <property type="entry name" value="REGULATORY COMPONENTS OF SENSORY TRANSDUCTION SYSTEM"/>
    <property type="match status" value="1"/>
</dbReference>
<dbReference type="EMBL" id="BAAAQD010000016">
    <property type="protein sequence ID" value="GAA1540580.1"/>
    <property type="molecule type" value="Genomic_DNA"/>
</dbReference>
<feature type="transmembrane region" description="Helical" evidence="1">
    <location>
        <begin position="83"/>
        <end position="100"/>
    </location>
</feature>
<accession>A0ABP4M9U8</accession>
<sequence>MTASDGVTAAARVRSVLRAAGPRRGGPERNLATGLLAATPSVIYVGEAVLGPRAVEPVLTTLGAALAAVCAVLLFAGARRAVGLLQMPSAVIGCGSIVLLDLGTGNAGVTGLLYFYLPVLFAAVHLRIPGVVAVTAAALAGEAVVALSLLPAGDAALDLAFVGSTLTLMAAALARAGVAQDRLVGRLRRLADVDPLTGLATRRILDDAVQRAVDRDAAETALVLIDVDWFKEINDTYGHAVGDDALTHIAATLCERCRAVDVVARLGGDELAVLMPGCSFDIAVARAKDFVEAVRARPLTLPDGRVVPVSISAGAAHAPSQAHTARDLYTSADAALYAAKRARRAP</sequence>
<keyword evidence="1" id="KW-0812">Transmembrane</keyword>
<dbReference type="RefSeq" id="WP_344506759.1">
    <property type="nucleotide sequence ID" value="NZ_BAAAQD010000016.1"/>
</dbReference>
<proteinExistence type="predicted"/>
<reference evidence="4" key="1">
    <citation type="journal article" date="2019" name="Int. J. Syst. Evol. Microbiol.">
        <title>The Global Catalogue of Microorganisms (GCM) 10K type strain sequencing project: providing services to taxonomists for standard genome sequencing and annotation.</title>
        <authorList>
            <consortium name="The Broad Institute Genomics Platform"/>
            <consortium name="The Broad Institute Genome Sequencing Center for Infectious Disease"/>
            <person name="Wu L."/>
            <person name="Ma J."/>
        </authorList>
    </citation>
    <scope>NUCLEOTIDE SEQUENCE [LARGE SCALE GENOMIC DNA]</scope>
    <source>
        <strain evidence="4">JCM 15933</strain>
    </source>
</reference>